<dbReference type="SUPFAM" id="SSF56925">
    <property type="entry name" value="OMPA-like"/>
    <property type="match status" value="1"/>
</dbReference>
<dbReference type="InterPro" id="IPR011250">
    <property type="entry name" value="OMP/PagP_B-barrel"/>
</dbReference>
<proteinExistence type="inferred from homology"/>
<dbReference type="PANTHER" id="PTHR36920:SF1">
    <property type="entry name" value="OUTER MEMBRANE PROTEIN W"/>
    <property type="match status" value="1"/>
</dbReference>
<gene>
    <name evidence="3" type="ORF">GR170_04060</name>
</gene>
<dbReference type="GO" id="GO:0055085">
    <property type="term" value="P:transmembrane transport"/>
    <property type="evidence" value="ECO:0007669"/>
    <property type="project" value="TreeGrafter"/>
</dbReference>
<organism evidence="3 4">
    <name type="scientific">Pseudooceanicola albus</name>
    <dbReference type="NCBI Taxonomy" id="2692189"/>
    <lineage>
        <taxon>Bacteria</taxon>
        <taxon>Pseudomonadati</taxon>
        <taxon>Pseudomonadota</taxon>
        <taxon>Alphaproteobacteria</taxon>
        <taxon>Rhodobacterales</taxon>
        <taxon>Paracoccaceae</taxon>
        <taxon>Pseudooceanicola</taxon>
    </lineage>
</organism>
<evidence type="ECO:0000313" key="4">
    <source>
        <dbReference type="Proteomes" id="UP000477911"/>
    </source>
</evidence>
<sequence length="200" mass="21230">MKTRILLLSAAAMLAFAATGASAQQKGDITFGLGVGNVNPKSDNGHLSAGDLTIGDDTQLTLTVEYFLTDQLGLEVLAATPFKHDIYLNGANIGNVTQLPPTVSVNYHFKNKSALTPFIGAGVNYTTALDVDSPLGRLELAHSWGLAAHAGFDYAISPRGAIRADVRWMDIDMDTNLNGTRLGTAEVDPVVMGVSYIMTF</sequence>
<comment type="caution">
    <text evidence="3">The sequence shown here is derived from an EMBL/GenBank/DDBJ whole genome shotgun (WGS) entry which is preliminary data.</text>
</comment>
<name>A0A6L7G0N1_9RHOB</name>
<feature type="signal peptide" evidence="2">
    <location>
        <begin position="1"/>
        <end position="23"/>
    </location>
</feature>
<dbReference type="InterPro" id="IPR005618">
    <property type="entry name" value="OMPW"/>
</dbReference>
<dbReference type="PANTHER" id="PTHR36920">
    <property type="match status" value="1"/>
</dbReference>
<dbReference type="RefSeq" id="WP_160891871.1">
    <property type="nucleotide sequence ID" value="NZ_WUMU01000003.1"/>
</dbReference>
<dbReference type="EMBL" id="WUMU01000003">
    <property type="protein sequence ID" value="MXN16996.1"/>
    <property type="molecule type" value="Genomic_DNA"/>
</dbReference>
<evidence type="ECO:0000256" key="1">
    <source>
        <dbReference type="ARBA" id="ARBA00009330"/>
    </source>
</evidence>
<comment type="similarity">
    <text evidence="1">Belongs to the OmpW/AlkL family.</text>
</comment>
<evidence type="ECO:0000256" key="2">
    <source>
        <dbReference type="SAM" id="SignalP"/>
    </source>
</evidence>
<keyword evidence="2" id="KW-0732">Signal</keyword>
<evidence type="ECO:0000313" key="3">
    <source>
        <dbReference type="EMBL" id="MXN16996.1"/>
    </source>
</evidence>
<keyword evidence="4" id="KW-1185">Reference proteome</keyword>
<dbReference type="Pfam" id="PF03922">
    <property type="entry name" value="OmpW"/>
    <property type="match status" value="1"/>
</dbReference>
<dbReference type="GO" id="GO:0019867">
    <property type="term" value="C:outer membrane"/>
    <property type="evidence" value="ECO:0007669"/>
    <property type="project" value="InterPro"/>
</dbReference>
<accession>A0A6L7G0N1</accession>
<protein>
    <submittedName>
        <fullName evidence="3">Outer membrane beta-barrel protein</fullName>
    </submittedName>
</protein>
<dbReference type="Proteomes" id="UP000477911">
    <property type="component" value="Unassembled WGS sequence"/>
</dbReference>
<dbReference type="AlphaFoldDB" id="A0A6L7G0N1"/>
<reference evidence="3 4" key="1">
    <citation type="submission" date="2019-12" db="EMBL/GenBank/DDBJ databases">
        <authorList>
            <person name="Li M."/>
        </authorList>
    </citation>
    <scope>NUCLEOTIDE SEQUENCE [LARGE SCALE GENOMIC DNA]</scope>
    <source>
        <strain evidence="3 4">GBMRC 2024</strain>
    </source>
</reference>
<feature type="chain" id="PRO_5026749397" evidence="2">
    <location>
        <begin position="24"/>
        <end position="200"/>
    </location>
</feature>
<dbReference type="Gene3D" id="2.40.160.20">
    <property type="match status" value="1"/>
</dbReference>